<keyword evidence="1" id="KW-0328">Glycosyltransferase</keyword>
<dbReference type="CDD" id="cd03789">
    <property type="entry name" value="GT9_LPS_heptosyltransferase"/>
    <property type="match status" value="1"/>
</dbReference>
<protein>
    <recommendedName>
        <fullName evidence="5">Glycosyltransferase family 9 protein</fullName>
    </recommendedName>
</protein>
<keyword evidence="2" id="KW-0808">Transferase</keyword>
<name>A0A1F5YE08_9BACT</name>
<accession>A0A1F5YE08</accession>
<evidence type="ECO:0000313" key="3">
    <source>
        <dbReference type="EMBL" id="OGF98418.1"/>
    </source>
</evidence>
<dbReference type="EMBL" id="MFIV01000106">
    <property type="protein sequence ID" value="OGF98418.1"/>
    <property type="molecule type" value="Genomic_DNA"/>
</dbReference>
<evidence type="ECO:0000256" key="1">
    <source>
        <dbReference type="ARBA" id="ARBA00022676"/>
    </source>
</evidence>
<sequence length="358" mass="39405">MKNSRILSLNLGGLGDLITTLPVLSALSNAGASITSLVWPALEELALCIPCIDTVLGLTRQQENDPQLSELISGLAGTRGFDLVLDFAFPPRAGIITRAAGGRRTLGFNIDREACPWYTANFPNLPDEHRLERNLKLLDYLGFERPAVPDFPMTFSGRALARLEDLLEYHGLCLRRDRPIALHPGSGVSKRNWPAERFAALADRLAAHTGRRVLLLGGRGRTYDGTDESELVRRVQAAMQTAPVNLAGELSLPELACLLRYCSLFVGNNSGPAHLAATIARTPALLVWAPRNEKIWRPVGPKVELLFAETFCRDDCLLNRCDNIQYCLNLIPVEEVFERYLSAFAAGGQYTQAAGERR</sequence>
<reference evidence="3 4" key="1">
    <citation type="journal article" date="2016" name="Nat. Commun.">
        <title>Thousands of microbial genomes shed light on interconnected biogeochemical processes in an aquifer system.</title>
        <authorList>
            <person name="Anantharaman K."/>
            <person name="Brown C.T."/>
            <person name="Hug L.A."/>
            <person name="Sharon I."/>
            <person name="Castelle C.J."/>
            <person name="Probst A.J."/>
            <person name="Thomas B.C."/>
            <person name="Singh A."/>
            <person name="Wilkins M.J."/>
            <person name="Karaoz U."/>
            <person name="Brodie E.L."/>
            <person name="Williams K.H."/>
            <person name="Hubbard S.S."/>
            <person name="Banfield J.F."/>
        </authorList>
    </citation>
    <scope>NUCLEOTIDE SEQUENCE [LARGE SCALE GENOMIC DNA]</scope>
</reference>
<dbReference type="GO" id="GO:0005829">
    <property type="term" value="C:cytosol"/>
    <property type="evidence" value="ECO:0007669"/>
    <property type="project" value="TreeGrafter"/>
</dbReference>
<evidence type="ECO:0000313" key="4">
    <source>
        <dbReference type="Proteomes" id="UP000176992"/>
    </source>
</evidence>
<dbReference type="GO" id="GO:0009244">
    <property type="term" value="P:lipopolysaccharide core region biosynthetic process"/>
    <property type="evidence" value="ECO:0007669"/>
    <property type="project" value="TreeGrafter"/>
</dbReference>
<dbReference type="InterPro" id="IPR051199">
    <property type="entry name" value="LPS_LOS_Heptosyltrfase"/>
</dbReference>
<evidence type="ECO:0000256" key="2">
    <source>
        <dbReference type="ARBA" id="ARBA00022679"/>
    </source>
</evidence>
<dbReference type="AlphaFoldDB" id="A0A1F5YE08"/>
<comment type="caution">
    <text evidence="3">The sequence shown here is derived from an EMBL/GenBank/DDBJ whole genome shotgun (WGS) entry which is preliminary data.</text>
</comment>
<dbReference type="Pfam" id="PF01075">
    <property type="entry name" value="Glyco_transf_9"/>
    <property type="match status" value="1"/>
</dbReference>
<dbReference type="SUPFAM" id="SSF53756">
    <property type="entry name" value="UDP-Glycosyltransferase/glycogen phosphorylase"/>
    <property type="match status" value="1"/>
</dbReference>
<evidence type="ECO:0008006" key="5">
    <source>
        <dbReference type="Google" id="ProtNLM"/>
    </source>
</evidence>
<dbReference type="GO" id="GO:0008713">
    <property type="term" value="F:ADP-heptose-lipopolysaccharide heptosyltransferase activity"/>
    <property type="evidence" value="ECO:0007669"/>
    <property type="project" value="TreeGrafter"/>
</dbReference>
<dbReference type="PANTHER" id="PTHR30160">
    <property type="entry name" value="TETRAACYLDISACCHARIDE 4'-KINASE-RELATED"/>
    <property type="match status" value="1"/>
</dbReference>
<dbReference type="InterPro" id="IPR002201">
    <property type="entry name" value="Glyco_trans_9"/>
</dbReference>
<organism evidence="3 4">
    <name type="scientific">Candidatus Glassbacteria bacterium GWA2_58_10</name>
    <dbReference type="NCBI Taxonomy" id="1817865"/>
    <lineage>
        <taxon>Bacteria</taxon>
        <taxon>Candidatus Glassiibacteriota</taxon>
    </lineage>
</organism>
<gene>
    <name evidence="3" type="ORF">A2Z86_01300</name>
</gene>
<dbReference type="Gene3D" id="3.40.50.2000">
    <property type="entry name" value="Glycogen Phosphorylase B"/>
    <property type="match status" value="2"/>
</dbReference>
<proteinExistence type="predicted"/>
<dbReference type="PANTHER" id="PTHR30160:SF1">
    <property type="entry name" value="LIPOPOLYSACCHARIDE 1,2-N-ACETYLGLUCOSAMINETRANSFERASE-RELATED"/>
    <property type="match status" value="1"/>
</dbReference>
<dbReference type="Proteomes" id="UP000176992">
    <property type="component" value="Unassembled WGS sequence"/>
</dbReference>